<organism evidence="1 2">
    <name type="scientific">Auriscalpium vulgare</name>
    <dbReference type="NCBI Taxonomy" id="40419"/>
    <lineage>
        <taxon>Eukaryota</taxon>
        <taxon>Fungi</taxon>
        <taxon>Dikarya</taxon>
        <taxon>Basidiomycota</taxon>
        <taxon>Agaricomycotina</taxon>
        <taxon>Agaricomycetes</taxon>
        <taxon>Russulales</taxon>
        <taxon>Auriscalpiaceae</taxon>
        <taxon>Auriscalpium</taxon>
    </lineage>
</organism>
<gene>
    <name evidence="1" type="ORF">FA95DRAFT_1577480</name>
</gene>
<dbReference type="Proteomes" id="UP000814033">
    <property type="component" value="Unassembled WGS sequence"/>
</dbReference>
<proteinExistence type="predicted"/>
<name>A0ACB8R6U3_9AGAM</name>
<accession>A0ACB8R6U3</accession>
<protein>
    <submittedName>
        <fullName evidence="1">Uncharacterized protein</fullName>
    </submittedName>
</protein>
<dbReference type="EMBL" id="MU276281">
    <property type="protein sequence ID" value="KAI0039622.1"/>
    <property type="molecule type" value="Genomic_DNA"/>
</dbReference>
<evidence type="ECO:0000313" key="1">
    <source>
        <dbReference type="EMBL" id="KAI0039622.1"/>
    </source>
</evidence>
<keyword evidence="2" id="KW-1185">Reference proteome</keyword>
<reference evidence="1" key="1">
    <citation type="submission" date="2021-02" db="EMBL/GenBank/DDBJ databases">
        <authorList>
            <consortium name="DOE Joint Genome Institute"/>
            <person name="Ahrendt S."/>
            <person name="Looney B.P."/>
            <person name="Miyauchi S."/>
            <person name="Morin E."/>
            <person name="Drula E."/>
            <person name="Courty P.E."/>
            <person name="Chicoki N."/>
            <person name="Fauchery L."/>
            <person name="Kohler A."/>
            <person name="Kuo A."/>
            <person name="Labutti K."/>
            <person name="Pangilinan J."/>
            <person name="Lipzen A."/>
            <person name="Riley R."/>
            <person name="Andreopoulos W."/>
            <person name="He G."/>
            <person name="Johnson J."/>
            <person name="Barry K.W."/>
            <person name="Grigoriev I.V."/>
            <person name="Nagy L."/>
            <person name="Hibbett D."/>
            <person name="Henrissat B."/>
            <person name="Matheny P.B."/>
            <person name="Labbe J."/>
            <person name="Martin F."/>
        </authorList>
    </citation>
    <scope>NUCLEOTIDE SEQUENCE</scope>
    <source>
        <strain evidence="1">FP105234-sp</strain>
    </source>
</reference>
<reference evidence="1" key="2">
    <citation type="journal article" date="2022" name="New Phytol.">
        <title>Evolutionary transition to the ectomycorrhizal habit in the genomes of a hyperdiverse lineage of mushroom-forming fungi.</title>
        <authorList>
            <person name="Looney B."/>
            <person name="Miyauchi S."/>
            <person name="Morin E."/>
            <person name="Drula E."/>
            <person name="Courty P.E."/>
            <person name="Kohler A."/>
            <person name="Kuo A."/>
            <person name="LaButti K."/>
            <person name="Pangilinan J."/>
            <person name="Lipzen A."/>
            <person name="Riley R."/>
            <person name="Andreopoulos W."/>
            <person name="He G."/>
            <person name="Johnson J."/>
            <person name="Nolan M."/>
            <person name="Tritt A."/>
            <person name="Barry K.W."/>
            <person name="Grigoriev I.V."/>
            <person name="Nagy L.G."/>
            <person name="Hibbett D."/>
            <person name="Henrissat B."/>
            <person name="Matheny P.B."/>
            <person name="Labbe J."/>
            <person name="Martin F.M."/>
        </authorList>
    </citation>
    <scope>NUCLEOTIDE SEQUENCE</scope>
    <source>
        <strain evidence="1">FP105234-sp</strain>
    </source>
</reference>
<sequence length="267" mass="28351">MESTLLTKNVRVRSVDLAADAKGSTHLSTELTISSDEFDHYDVYVSPISLAFHLREFNATIAYAESMTLALELKFTDAGVPLFIDVESDGVRTDAAGLARRMAEQRDADDMPPPLSMPLRDAVPRQTQPSRSQASQGLHAPAFQGAGASAAVPVASQAVPVASQAVSAPASQAFSAPSSQRPPSQVVPPCPSPAARAEPLFLPTSSQMSAADAEVLHAMLEDEGEEVGVGPERESLELFEDDEDVEEDELGPTQSSSGKAFRPLFDD</sequence>
<evidence type="ECO:0000313" key="2">
    <source>
        <dbReference type="Proteomes" id="UP000814033"/>
    </source>
</evidence>
<comment type="caution">
    <text evidence="1">The sequence shown here is derived from an EMBL/GenBank/DDBJ whole genome shotgun (WGS) entry which is preliminary data.</text>
</comment>